<dbReference type="AlphaFoldDB" id="A0A6C0CBC8"/>
<protein>
    <submittedName>
        <fullName evidence="1">Uncharacterized protein</fullName>
    </submittedName>
</protein>
<sequence length="199" mass="23032">MYNPPISVVCEYTHKNIIIKDFQITTHPTKDIYHLEALSTGKQLEWNDILDISVSHKFYIFNSFKKNIDELRKCDIKFVCVIDITDFPIIKGFIDDSDMRNSKSNSLFDSHLAILWNNYSIDHVITVTTNIHRSHIDVQLLPFICTSLNVTQPIYINEAPTRTVHYDEIPSLSRFGLSELTNRLFDPIPLSSFISNELP</sequence>
<accession>A0A6C0CBC8</accession>
<evidence type="ECO:0000313" key="1">
    <source>
        <dbReference type="EMBL" id="QHT00985.1"/>
    </source>
</evidence>
<organism evidence="1">
    <name type="scientific">viral metagenome</name>
    <dbReference type="NCBI Taxonomy" id="1070528"/>
    <lineage>
        <taxon>unclassified sequences</taxon>
        <taxon>metagenomes</taxon>
        <taxon>organismal metagenomes</taxon>
    </lineage>
</organism>
<proteinExistence type="predicted"/>
<name>A0A6C0CBC8_9ZZZZ</name>
<dbReference type="EMBL" id="MN739361">
    <property type="protein sequence ID" value="QHT00985.1"/>
    <property type="molecule type" value="Genomic_DNA"/>
</dbReference>
<reference evidence="1" key="1">
    <citation type="journal article" date="2020" name="Nature">
        <title>Giant virus diversity and host interactions through global metagenomics.</title>
        <authorList>
            <person name="Schulz F."/>
            <person name="Roux S."/>
            <person name="Paez-Espino D."/>
            <person name="Jungbluth S."/>
            <person name="Walsh D.A."/>
            <person name="Denef V.J."/>
            <person name="McMahon K.D."/>
            <person name="Konstantinidis K.T."/>
            <person name="Eloe-Fadrosh E.A."/>
            <person name="Kyrpides N.C."/>
            <person name="Woyke T."/>
        </authorList>
    </citation>
    <scope>NUCLEOTIDE SEQUENCE</scope>
    <source>
        <strain evidence="1">GVMAG-M-3300020192-26</strain>
    </source>
</reference>